<feature type="region of interest" description="Disordered" evidence="7">
    <location>
        <begin position="1"/>
        <end position="21"/>
    </location>
</feature>
<evidence type="ECO:0000256" key="3">
    <source>
        <dbReference type="ARBA" id="ARBA00008105"/>
    </source>
</evidence>
<evidence type="ECO:0000313" key="9">
    <source>
        <dbReference type="Proteomes" id="UP000238350"/>
    </source>
</evidence>
<reference evidence="8 9" key="1">
    <citation type="submission" date="2017-04" db="EMBL/GenBank/DDBJ databases">
        <title>Genome sequencing of [Candida] sorbophila.</title>
        <authorList>
            <person name="Ahn J.O."/>
        </authorList>
    </citation>
    <scope>NUCLEOTIDE SEQUENCE [LARGE SCALE GENOMIC DNA]</scope>
    <source>
        <strain evidence="8 9">DS02</strain>
    </source>
</reference>
<protein>
    <recommendedName>
        <fullName evidence="6">U3 small nucleolar RNA-associated protein 11</fullName>
        <shortName evidence="6">U3 snoRNA-associated protein 11</shortName>
    </recommendedName>
</protein>
<dbReference type="PANTHER" id="PTHR12838">
    <property type="entry name" value="U3 SMALL NUCLEOLAR RNA-ASSOCIATED PROTEIN 11"/>
    <property type="match status" value="1"/>
</dbReference>
<dbReference type="Pfam" id="PF03998">
    <property type="entry name" value="Utp11"/>
    <property type="match status" value="1"/>
</dbReference>
<comment type="function">
    <text evidence="1 6">Involved in nucleolar processing of pre-18S ribosomal RNA.</text>
</comment>
<evidence type="ECO:0000256" key="7">
    <source>
        <dbReference type="SAM" id="MobiDB-lite"/>
    </source>
</evidence>
<gene>
    <name evidence="8" type="ORF">B9G98_00185</name>
</gene>
<dbReference type="GO" id="GO:0006364">
    <property type="term" value="P:rRNA processing"/>
    <property type="evidence" value="ECO:0007669"/>
    <property type="project" value="UniProtKB-UniRule"/>
</dbReference>
<evidence type="ECO:0000256" key="1">
    <source>
        <dbReference type="ARBA" id="ARBA00004099"/>
    </source>
</evidence>
<dbReference type="Proteomes" id="UP000238350">
    <property type="component" value="Unassembled WGS sequence"/>
</dbReference>
<dbReference type="GeneID" id="36513934"/>
<evidence type="ECO:0000256" key="6">
    <source>
        <dbReference type="PIRNR" id="PIRNR015952"/>
    </source>
</evidence>
<keyword evidence="9" id="KW-1185">Reference proteome</keyword>
<dbReference type="STRING" id="45607.A0A2T0FC76"/>
<evidence type="ECO:0000256" key="4">
    <source>
        <dbReference type="ARBA" id="ARBA00022552"/>
    </source>
</evidence>
<comment type="caution">
    <text evidence="8">The sequence shown here is derived from an EMBL/GenBank/DDBJ whole genome shotgun (WGS) entry which is preliminary data.</text>
</comment>
<dbReference type="RefSeq" id="XP_024662511.1">
    <property type="nucleotide sequence ID" value="XM_024806743.1"/>
</dbReference>
<evidence type="ECO:0000256" key="2">
    <source>
        <dbReference type="ARBA" id="ARBA00004604"/>
    </source>
</evidence>
<dbReference type="InterPro" id="IPR007144">
    <property type="entry name" value="SSU_processome_Utp11"/>
</dbReference>
<organism evidence="8 9">
    <name type="scientific">Wickerhamiella sorbophila</name>
    <dbReference type="NCBI Taxonomy" id="45607"/>
    <lineage>
        <taxon>Eukaryota</taxon>
        <taxon>Fungi</taxon>
        <taxon>Dikarya</taxon>
        <taxon>Ascomycota</taxon>
        <taxon>Saccharomycotina</taxon>
        <taxon>Dipodascomycetes</taxon>
        <taxon>Dipodascales</taxon>
        <taxon>Trichomonascaceae</taxon>
        <taxon>Wickerhamiella</taxon>
    </lineage>
</organism>
<dbReference type="PANTHER" id="PTHR12838:SF0">
    <property type="entry name" value="U3 SMALL NUCLEOLAR RNA-ASSOCIATED PROTEIN 11-RELATED"/>
    <property type="match status" value="1"/>
</dbReference>
<keyword evidence="5 6" id="KW-0539">Nucleus</keyword>
<comment type="subcellular location">
    <subcellularLocation>
        <location evidence="2 6">Nucleus</location>
        <location evidence="2 6">Nucleolus</location>
    </subcellularLocation>
</comment>
<name>A0A2T0FC76_9ASCO</name>
<dbReference type="GO" id="GO:0032040">
    <property type="term" value="C:small-subunit processome"/>
    <property type="evidence" value="ECO:0007669"/>
    <property type="project" value="UniProtKB-UniRule"/>
</dbReference>
<sequence>MFKAHDIAKKQHRERAQPQARKKWGLLEKKKDYRLRSQDFHRKEAHLALLRSKAQQANKDEFNFKMVKAKTNDGVLVASRGAEVLNDEQVKLLKTQDAGYLRTLINNEQSKIEKAKASLLLAGSGKHTLFVENEEELENFDAAKHFDTDKRLLHRRQNRLRSSQLTDVDIQQPAETSLKDLQTLQKRLSRREELDLVQQELALQRELMKKGDKKKIVNKDGTVTYKWKKVRKR</sequence>
<accession>A0A2T0FC76</accession>
<comment type="similarity">
    <text evidence="3 6">Belongs to the UTP11 family.</text>
</comment>
<dbReference type="EMBL" id="NDIQ01000001">
    <property type="protein sequence ID" value="PRT52565.1"/>
    <property type="molecule type" value="Genomic_DNA"/>
</dbReference>
<keyword evidence="4 6" id="KW-0698">rRNA processing</keyword>
<proteinExistence type="inferred from homology"/>
<dbReference type="AlphaFoldDB" id="A0A2T0FC76"/>
<dbReference type="OrthoDB" id="29058at2759"/>
<evidence type="ECO:0000256" key="5">
    <source>
        <dbReference type="ARBA" id="ARBA00023242"/>
    </source>
</evidence>
<comment type="subunit">
    <text evidence="6">Component of the ribosomal small subunit (SSU) processome.</text>
</comment>
<evidence type="ECO:0000313" key="8">
    <source>
        <dbReference type="EMBL" id="PRT52565.1"/>
    </source>
</evidence>
<dbReference type="PIRSF" id="PIRSF015952">
    <property type="entry name" value="U3snoRNP11"/>
    <property type="match status" value="1"/>
</dbReference>